<dbReference type="InterPro" id="IPR004300">
    <property type="entry name" value="Glyco_hydro_57_N"/>
</dbReference>
<protein>
    <recommendedName>
        <fullName evidence="4">Glycoside hydrolase family 57 N-terminal domain-containing protein</fullName>
    </recommendedName>
</protein>
<dbReference type="InterPro" id="IPR011330">
    <property type="entry name" value="Glyco_hydro/deAcase_b/a-brl"/>
</dbReference>
<evidence type="ECO:0000256" key="1">
    <source>
        <dbReference type="ARBA" id="ARBA00006821"/>
    </source>
</evidence>
<dbReference type="PANTHER" id="PTHR36306">
    <property type="entry name" value="ALPHA-AMYLASE-RELATED-RELATED"/>
    <property type="match status" value="1"/>
</dbReference>
<comment type="caution">
    <text evidence="5">The sequence shown here is derived from an EMBL/GenBank/DDBJ whole genome shotgun (WGS) entry which is preliminary data.</text>
</comment>
<reference evidence="5 6" key="1">
    <citation type="journal article" date="2021" name="Int. J. Syst. Evol. Microbiol.">
        <title>Reticulibacter mediterranei gen. nov., sp. nov., within the new family Reticulibacteraceae fam. nov., and Ktedonospora formicarum gen. nov., sp. nov., Ktedonobacter robiniae sp. nov., Dictyobacter formicarum sp. nov. and Dictyobacter arantiisoli sp. nov., belonging to the class Ktedonobacteria.</title>
        <authorList>
            <person name="Yabe S."/>
            <person name="Zheng Y."/>
            <person name="Wang C.M."/>
            <person name="Sakai Y."/>
            <person name="Abe K."/>
            <person name="Yokota A."/>
            <person name="Donadio S."/>
            <person name="Cavaletti L."/>
            <person name="Monciardini P."/>
        </authorList>
    </citation>
    <scope>NUCLEOTIDE SEQUENCE [LARGE SCALE GENOMIC DNA]</scope>
    <source>
        <strain evidence="5 6">SOSP1-30</strain>
    </source>
</reference>
<keyword evidence="2" id="KW-0119">Carbohydrate metabolism</keyword>
<dbReference type="Proteomes" id="UP000654345">
    <property type="component" value="Unassembled WGS sequence"/>
</dbReference>
<feature type="region of interest" description="Disordered" evidence="3">
    <location>
        <begin position="428"/>
        <end position="475"/>
    </location>
</feature>
<dbReference type="RefSeq" id="WP_201370661.1">
    <property type="nucleotide sequence ID" value="NZ_BNJG01000001.1"/>
</dbReference>
<dbReference type="InterPro" id="IPR052046">
    <property type="entry name" value="GH57_Enzymes"/>
</dbReference>
<name>A0ABQ3UMB3_9CHLR</name>
<dbReference type="PANTHER" id="PTHR36306:SF1">
    <property type="entry name" value="ALPHA-AMYLASE-RELATED"/>
    <property type="match status" value="1"/>
</dbReference>
<sequence length="475" mass="54012">MVADVALYTVVHQPRRLKLPAQPIPRGASLEDIARCLFDEALNERYFRQVAQNCYYPATRMFLDLVRHGLRLSIGFSLSFLQQAQAWEPSLLDLFRELVAEERVELLGVEPYHSLLFLFDLPAFEASMRKMAEDLHTIFGKRPRIVDSTELAMSAPLYNALDAAGFQGALMDGQAHILGWRDCTYLYRYGDEGAYARPIAARRLRAREERSSHAPLLFARHRQLSDDIGVRFSDIRWSDFPLYATTYASWLAQTSGEQLVLGWDFETFGERHSRGSGIFDFLRALPGELEHVGIQTHTLSELGERHLAGAHYLPLPVTPALQGGSLDPEGGSEYVATSAQRRLLQLMSAVHNMARLTEQPALVDIAHWLSQVDHLRYADVSAQIAPFLPREWRHLEVPELIYEQQQVYLNTLHAMEPYLPARAARRVKPRARPLKRQHAPVDADVLQEEASFATPKPRPRRRQRELAAPTPPLKS</sequence>
<organism evidence="5 6">
    <name type="scientific">Ktedonobacter robiniae</name>
    <dbReference type="NCBI Taxonomy" id="2778365"/>
    <lineage>
        <taxon>Bacteria</taxon>
        <taxon>Bacillati</taxon>
        <taxon>Chloroflexota</taxon>
        <taxon>Ktedonobacteria</taxon>
        <taxon>Ktedonobacterales</taxon>
        <taxon>Ktedonobacteraceae</taxon>
        <taxon>Ktedonobacter</taxon>
    </lineage>
</organism>
<feature type="domain" description="Glycoside hydrolase family 57 N-terminal" evidence="4">
    <location>
        <begin position="8"/>
        <end position="306"/>
    </location>
</feature>
<dbReference type="EMBL" id="BNJG01000001">
    <property type="protein sequence ID" value="GHO53891.1"/>
    <property type="molecule type" value="Genomic_DNA"/>
</dbReference>
<dbReference type="Gene3D" id="3.20.110.20">
    <property type="match status" value="1"/>
</dbReference>
<evidence type="ECO:0000256" key="2">
    <source>
        <dbReference type="ARBA" id="ARBA00023277"/>
    </source>
</evidence>
<comment type="similarity">
    <text evidence="1">Belongs to the glycosyl hydrolase 57 family.</text>
</comment>
<feature type="compositionally biased region" description="Basic residues" evidence="3">
    <location>
        <begin position="428"/>
        <end position="438"/>
    </location>
</feature>
<accession>A0ABQ3UMB3</accession>
<dbReference type="SUPFAM" id="SSF88713">
    <property type="entry name" value="Glycoside hydrolase/deacetylase"/>
    <property type="match status" value="1"/>
</dbReference>
<evidence type="ECO:0000259" key="4">
    <source>
        <dbReference type="Pfam" id="PF03065"/>
    </source>
</evidence>
<gene>
    <name evidence="5" type="ORF">KSB_23660</name>
</gene>
<evidence type="ECO:0000313" key="5">
    <source>
        <dbReference type="EMBL" id="GHO53891.1"/>
    </source>
</evidence>
<proteinExistence type="inferred from homology"/>
<evidence type="ECO:0000313" key="6">
    <source>
        <dbReference type="Proteomes" id="UP000654345"/>
    </source>
</evidence>
<keyword evidence="6" id="KW-1185">Reference proteome</keyword>
<dbReference type="Pfam" id="PF03065">
    <property type="entry name" value="Glyco_hydro_57"/>
    <property type="match status" value="1"/>
</dbReference>
<evidence type="ECO:0000256" key="3">
    <source>
        <dbReference type="SAM" id="MobiDB-lite"/>
    </source>
</evidence>
<dbReference type="CDD" id="cd10795">
    <property type="entry name" value="GH57N_MJA1_like"/>
    <property type="match status" value="1"/>
</dbReference>